<reference evidence="3" key="2">
    <citation type="submission" date="2016-04" db="UniProtKB">
        <authorList>
            <consortium name="EnsemblMetazoa"/>
        </authorList>
    </citation>
    <scope>IDENTIFICATION</scope>
</reference>
<feature type="compositionally biased region" description="Polar residues" evidence="1">
    <location>
        <begin position="757"/>
        <end position="783"/>
    </location>
</feature>
<accession>A0A158NL88</accession>
<dbReference type="PANTHER" id="PTHR22933:SF31">
    <property type="entry name" value="FI18007P1"/>
    <property type="match status" value="1"/>
</dbReference>
<dbReference type="Proteomes" id="UP000005205">
    <property type="component" value="Unassembled WGS sequence"/>
</dbReference>
<dbReference type="GO" id="GO:0008061">
    <property type="term" value="F:chitin binding"/>
    <property type="evidence" value="ECO:0007669"/>
    <property type="project" value="InterPro"/>
</dbReference>
<dbReference type="PROSITE" id="PS50940">
    <property type="entry name" value="CHIT_BIND_II"/>
    <property type="match status" value="1"/>
</dbReference>
<evidence type="ECO:0000256" key="1">
    <source>
        <dbReference type="SAM" id="MobiDB-lite"/>
    </source>
</evidence>
<dbReference type="InterPro" id="IPR052976">
    <property type="entry name" value="Scoloptoxin-like"/>
</dbReference>
<evidence type="ECO:0000313" key="3">
    <source>
        <dbReference type="EnsemblMetazoa" id="XP_012058296.1"/>
    </source>
</evidence>
<dbReference type="SUPFAM" id="SSF57625">
    <property type="entry name" value="Invertebrate chitin-binding proteins"/>
    <property type="match status" value="1"/>
</dbReference>
<keyword evidence="4" id="KW-1185">Reference proteome</keyword>
<evidence type="ECO:0000313" key="4">
    <source>
        <dbReference type="Proteomes" id="UP000005205"/>
    </source>
</evidence>
<dbReference type="Gene3D" id="2.170.140.10">
    <property type="entry name" value="Chitin binding domain"/>
    <property type="match status" value="1"/>
</dbReference>
<organism evidence="3 4">
    <name type="scientific">Atta cephalotes</name>
    <name type="common">Leafcutter ant</name>
    <dbReference type="NCBI Taxonomy" id="12957"/>
    <lineage>
        <taxon>Eukaryota</taxon>
        <taxon>Metazoa</taxon>
        <taxon>Ecdysozoa</taxon>
        <taxon>Arthropoda</taxon>
        <taxon>Hexapoda</taxon>
        <taxon>Insecta</taxon>
        <taxon>Pterygota</taxon>
        <taxon>Neoptera</taxon>
        <taxon>Endopterygota</taxon>
        <taxon>Hymenoptera</taxon>
        <taxon>Apocrita</taxon>
        <taxon>Aculeata</taxon>
        <taxon>Formicoidea</taxon>
        <taxon>Formicidae</taxon>
        <taxon>Myrmicinae</taxon>
        <taxon>Atta</taxon>
    </lineage>
</organism>
<feature type="region of interest" description="Disordered" evidence="1">
    <location>
        <begin position="1506"/>
        <end position="1533"/>
    </location>
</feature>
<dbReference type="KEGG" id="acep:105621437"/>
<feature type="region of interest" description="Disordered" evidence="1">
    <location>
        <begin position="538"/>
        <end position="564"/>
    </location>
</feature>
<dbReference type="InParanoid" id="A0A158NL88"/>
<feature type="region of interest" description="Disordered" evidence="1">
    <location>
        <begin position="755"/>
        <end position="783"/>
    </location>
</feature>
<feature type="domain" description="Chitin-binding type-2" evidence="2">
    <location>
        <begin position="245"/>
        <end position="302"/>
    </location>
</feature>
<dbReference type="PANTHER" id="PTHR22933">
    <property type="entry name" value="FI18007P1-RELATED"/>
    <property type="match status" value="1"/>
</dbReference>
<dbReference type="EMBL" id="ADTU01018990">
    <property type="status" value="NOT_ANNOTATED_CDS"/>
    <property type="molecule type" value="Genomic_DNA"/>
</dbReference>
<gene>
    <name evidence="3" type="primary">105621437</name>
</gene>
<sequence>MVAFAVVVSHSTKMRSRERNESENTGIAVRSFQQHPTVCYVRMQCVPTDRLHVTFRGKHGFTLYYDSRICTFETAKQNEYRCGHSPERKVEGGRDEIAGYAKGENGHVCTPQTEAMSSNLYNVSPYFDYTAFYTYRINLSRMERSTTSLSSTSQGPSLVTTVLCIVQRSLEHGVSRSFLSRRAIDGTRGRKYFDPNEDGAFDSYGSAGGQYEPFDHITDLSDIRKNVPGEPGIDYPAYMTLPQTGFTCEGRSRGYYADEAAGCQVFHVCHDVLVSSFLCPIGSTFSQKLLTCDWWTKVDCSSTKRYLEVNRNNYQIDDDEMIRNAYAMISLQVSAEDVTKDGLVDPDSGARIDYSTLGSRPVMGYTPGFRRITDYAPVEATGNDLPSGFEDYPQQDARQIFNYDLHYQQKKMNDPYQSKLHLENKGQSPYHASAIIQHDYQDRSGGNKFQNDYHGPDGFTNQLQTSYAPTVPTVTTTTRRFYSPTVPTTYRSSTLAYSKLDLMVDSSDHLYAQSKTPVTPPTITHQNDDMRKIDLRESETGHDLKKSKNASSSITDDPKGDNVHFKNDEVHLEETSEANFRIDVPDAIDEDEVFRQQNDKPIIQYNSEENLEDSLETKDSIGIARALNNPLRKIIQNQNPIYQVSKDKWKDSTTPIPLHTVLNHSSKSYEKVDDVNLSDNLKKSNIFNETSDDRSTEDYEDTLSLSTRSFVHGMIPLLKNWKQKDVDAVQVMTTSITAISAINSTERNIDEIHGGIIQSSSNDNRTAEDQNLSPTRSNSSFNHESVPRINLNFEVPEPAQFIKPPLEQRSFLINVPEETRYTMIDENFKISWSPETITETPRFSSTFAGNNEDQSPIYEELIDYTDESFLETPSSGIHSTAQVITEISTPIPWLVSTWHDRSTIVDIPVTDIVPPIIDYSDEFGGFALPNENYTEQLDYTKPVDSQRTESSLTTSKKNDSEANILTQYNTGFQFTVRDAIKIQKEINENFRCSSISDKQGGRCETSSSTPKIAVSTPSVNERIISIGTKATTKISDQLIFSDNSKNLKLPESTKSLKLSEESVTSIPDKYLTFTTKSINSDINIDSTTLKTITPRAILEIKNPEKKIEKTVETTVSNLSSSIYSESLKQIEEMIDKQDPYKVSPYEVAYTKKDDDLETTSDDFISRLIAQRSDSLLKDELNDFEIIKSDEPSETEISSILHTSKFPDTSHASPNNASNDSFYVTENDTTSEFEQSDSNMSMVNLLQLMAELLKLDRLPRPFSTKDLSSIKDSFNLDLDESSYDTTNPPLNYPQIGTTYKNTSPKASTLKTPAESLNLHFNKPFLVTGSPLDYSRTRTPFENANSKTSFLDETSETPINVDLKPPNVFSKVSFNNVTEQKTGQSKSENKIARPLQKEKILEQLTENFGKPLYHGDLIYRPLVFDLPQVQRSLNFETGLPIEESEYETKTESPGSTTRPTTTMIATTTTTESVKTTIETEFVPSLGFSLDTKEGREEYVQAVLGGLIDEHTGESDGNESSIVQNKALKNETLDSE</sequence>
<dbReference type="GO" id="GO:0005576">
    <property type="term" value="C:extracellular region"/>
    <property type="evidence" value="ECO:0007669"/>
    <property type="project" value="InterPro"/>
</dbReference>
<dbReference type="SMART" id="SM00494">
    <property type="entry name" value="ChtBD2"/>
    <property type="match status" value="1"/>
</dbReference>
<evidence type="ECO:0000259" key="2">
    <source>
        <dbReference type="PROSITE" id="PS50940"/>
    </source>
</evidence>
<dbReference type="EMBL" id="ADTU01018991">
    <property type="status" value="NOT_ANNOTATED_CDS"/>
    <property type="molecule type" value="Genomic_DNA"/>
</dbReference>
<name>A0A158NL88_ATTCE</name>
<dbReference type="InterPro" id="IPR002557">
    <property type="entry name" value="Chitin-bd_dom"/>
</dbReference>
<dbReference type="InterPro" id="IPR036508">
    <property type="entry name" value="Chitin-bd_dom_sf"/>
</dbReference>
<dbReference type="OrthoDB" id="6514762at2759"/>
<feature type="region of interest" description="Disordered" evidence="1">
    <location>
        <begin position="1284"/>
        <end position="1307"/>
    </location>
</feature>
<proteinExistence type="predicted"/>
<dbReference type="eggNOG" id="ENOG502TA55">
    <property type="taxonomic scope" value="Eukaryota"/>
</dbReference>
<dbReference type="EnsemblMetazoa" id="XM_012202906.1">
    <property type="protein sequence ID" value="XP_012058296.1"/>
    <property type="gene ID" value="LOC105621437"/>
</dbReference>
<reference evidence="4" key="1">
    <citation type="journal article" date="2011" name="PLoS Genet.">
        <title>The genome sequence of the leaf-cutter ant Atta cephalotes reveals insights into its obligate symbiotic lifestyle.</title>
        <authorList>
            <person name="Suen G."/>
            <person name="Teiling C."/>
            <person name="Li L."/>
            <person name="Holt C."/>
            <person name="Abouheif E."/>
            <person name="Bornberg-Bauer E."/>
            <person name="Bouffard P."/>
            <person name="Caldera E.J."/>
            <person name="Cash E."/>
            <person name="Cavanaugh A."/>
            <person name="Denas O."/>
            <person name="Elhaik E."/>
            <person name="Fave M.J."/>
            <person name="Gadau J."/>
            <person name="Gibson J.D."/>
            <person name="Graur D."/>
            <person name="Grubbs K.J."/>
            <person name="Hagen D.E."/>
            <person name="Harkins T.T."/>
            <person name="Helmkampf M."/>
            <person name="Hu H."/>
            <person name="Johnson B.R."/>
            <person name="Kim J."/>
            <person name="Marsh S.E."/>
            <person name="Moeller J.A."/>
            <person name="Munoz-Torres M.C."/>
            <person name="Murphy M.C."/>
            <person name="Naughton M.C."/>
            <person name="Nigam S."/>
            <person name="Overson R."/>
            <person name="Rajakumar R."/>
            <person name="Reese J.T."/>
            <person name="Scott J.J."/>
            <person name="Smith C.R."/>
            <person name="Tao S."/>
            <person name="Tsutsui N.D."/>
            <person name="Viljakainen L."/>
            <person name="Wissler L."/>
            <person name="Yandell M.D."/>
            <person name="Zimmer F."/>
            <person name="Taylor J."/>
            <person name="Slater S.C."/>
            <person name="Clifton S.W."/>
            <person name="Warren W.C."/>
            <person name="Elsik C.G."/>
            <person name="Smith C.D."/>
            <person name="Weinstock G.M."/>
            <person name="Gerardo N.M."/>
            <person name="Currie C.R."/>
        </authorList>
    </citation>
    <scope>NUCLEOTIDE SEQUENCE [LARGE SCALE GENOMIC DNA]</scope>
</reference>
<dbReference type="EMBL" id="ADTU01018989">
    <property type="status" value="NOT_ANNOTATED_CDS"/>
    <property type="molecule type" value="Genomic_DNA"/>
</dbReference>
<dbReference type="Pfam" id="PF01607">
    <property type="entry name" value="CBM_14"/>
    <property type="match status" value="1"/>
</dbReference>
<protein>
    <recommendedName>
        <fullName evidence="2">Chitin-binding type-2 domain-containing protein</fullName>
    </recommendedName>
</protein>